<dbReference type="Proteomes" id="UP001596053">
    <property type="component" value="Unassembled WGS sequence"/>
</dbReference>
<name>A0ABW0IZD6_9HYPH</name>
<dbReference type="EMBL" id="JBHSLW010000097">
    <property type="protein sequence ID" value="MFC5423688.1"/>
    <property type="molecule type" value="Genomic_DNA"/>
</dbReference>
<reference evidence="3" key="1">
    <citation type="journal article" date="2019" name="Int. J. Syst. Evol. Microbiol.">
        <title>The Global Catalogue of Microorganisms (GCM) 10K type strain sequencing project: providing services to taxonomists for standard genome sequencing and annotation.</title>
        <authorList>
            <consortium name="The Broad Institute Genomics Platform"/>
            <consortium name="The Broad Institute Genome Sequencing Center for Infectious Disease"/>
            <person name="Wu L."/>
            <person name="Ma J."/>
        </authorList>
    </citation>
    <scope>NUCLEOTIDE SEQUENCE [LARGE SCALE GENOMIC DNA]</scope>
    <source>
        <strain evidence="3">NCAIM B.01391</strain>
    </source>
</reference>
<comment type="caution">
    <text evidence="2">The sequence shown here is derived from an EMBL/GenBank/DDBJ whole genome shotgun (WGS) entry which is preliminary data.</text>
</comment>
<gene>
    <name evidence="2" type="ORF">ACFPOB_29580</name>
</gene>
<proteinExistence type="predicted"/>
<evidence type="ECO:0000313" key="3">
    <source>
        <dbReference type="Proteomes" id="UP001596053"/>
    </source>
</evidence>
<sequence>MSDAEKVVADLRALSMYPGDVHDRAADLIAHQAARLEEVTERAVSAEAQARIWADHFKDAKAALTAAEAEKERLLRATTPSPATKAAYIGEFHFDWTVWDPNGEEQITHRVQVPWTTIKQIMAAIRSRAVLSPKKEQGA</sequence>
<evidence type="ECO:0000256" key="1">
    <source>
        <dbReference type="SAM" id="Coils"/>
    </source>
</evidence>
<dbReference type="RefSeq" id="WP_377801758.1">
    <property type="nucleotide sequence ID" value="NZ_JBHSLW010000097.1"/>
</dbReference>
<evidence type="ECO:0000313" key="2">
    <source>
        <dbReference type="EMBL" id="MFC5423688.1"/>
    </source>
</evidence>
<feature type="coiled-coil region" evidence="1">
    <location>
        <begin position="29"/>
        <end position="77"/>
    </location>
</feature>
<keyword evidence="3" id="KW-1185">Reference proteome</keyword>
<keyword evidence="1" id="KW-0175">Coiled coil</keyword>
<accession>A0ABW0IZD6</accession>
<organism evidence="2 3">
    <name type="scientific">Bosea eneae</name>
    <dbReference type="NCBI Taxonomy" id="151454"/>
    <lineage>
        <taxon>Bacteria</taxon>
        <taxon>Pseudomonadati</taxon>
        <taxon>Pseudomonadota</taxon>
        <taxon>Alphaproteobacteria</taxon>
        <taxon>Hyphomicrobiales</taxon>
        <taxon>Boseaceae</taxon>
        <taxon>Bosea</taxon>
    </lineage>
</organism>
<protein>
    <submittedName>
        <fullName evidence="2">Uncharacterized protein</fullName>
    </submittedName>
</protein>